<reference evidence="5 6" key="1">
    <citation type="submission" date="2014-06" db="EMBL/GenBank/DDBJ databases">
        <title>Draft genome sequence of Bacillus manliponensis JCM 15802 (MCCC 1A00708).</title>
        <authorList>
            <person name="Lai Q."/>
            <person name="Liu Y."/>
            <person name="Shao Z."/>
        </authorList>
    </citation>
    <scope>NUCLEOTIDE SEQUENCE [LARGE SCALE GENOMIC DNA]</scope>
    <source>
        <strain evidence="5 6">JCM 15802</strain>
    </source>
</reference>
<dbReference type="GO" id="GO:0006355">
    <property type="term" value="P:regulation of DNA-templated transcription"/>
    <property type="evidence" value="ECO:0007669"/>
    <property type="project" value="InterPro"/>
</dbReference>
<evidence type="ECO:0000259" key="4">
    <source>
        <dbReference type="PROSITE" id="PS50924"/>
    </source>
</evidence>
<keyword evidence="1" id="KW-0812">Transmembrane</keyword>
<dbReference type="InterPro" id="IPR013767">
    <property type="entry name" value="PAS_fold"/>
</dbReference>
<keyword evidence="1" id="KW-0472">Membrane</keyword>
<dbReference type="OrthoDB" id="9759607at2"/>
<dbReference type="SUPFAM" id="SSF55073">
    <property type="entry name" value="Nucleotide cyclase"/>
    <property type="match status" value="1"/>
</dbReference>
<dbReference type="Gene3D" id="3.30.450.20">
    <property type="entry name" value="PAS domain"/>
    <property type="match status" value="1"/>
</dbReference>
<feature type="domain" description="GGDEF" evidence="3">
    <location>
        <begin position="406"/>
        <end position="539"/>
    </location>
</feature>
<keyword evidence="6" id="KW-1185">Reference proteome</keyword>
<feature type="domain" description="MHYT" evidence="4">
    <location>
        <begin position="8"/>
        <end position="202"/>
    </location>
</feature>
<dbReference type="InterPro" id="IPR035919">
    <property type="entry name" value="EAL_sf"/>
</dbReference>
<dbReference type="PROSITE" id="PS50883">
    <property type="entry name" value="EAL"/>
    <property type="match status" value="1"/>
</dbReference>
<dbReference type="PANTHER" id="PTHR44757:SF2">
    <property type="entry name" value="BIOFILM ARCHITECTURE MAINTENANCE PROTEIN MBAA"/>
    <property type="match status" value="1"/>
</dbReference>
<dbReference type="NCBIfam" id="TIGR00229">
    <property type="entry name" value="sensory_box"/>
    <property type="match status" value="1"/>
</dbReference>
<feature type="transmembrane region" description="Helical" evidence="1">
    <location>
        <begin position="218"/>
        <end position="238"/>
    </location>
</feature>
<dbReference type="SMART" id="SM00052">
    <property type="entry name" value="EAL"/>
    <property type="match status" value="1"/>
</dbReference>
<comment type="caution">
    <text evidence="5">The sequence shown here is derived from an EMBL/GenBank/DDBJ whole genome shotgun (WGS) entry which is preliminary data.</text>
</comment>
<dbReference type="Pfam" id="PF00563">
    <property type="entry name" value="EAL"/>
    <property type="match status" value="1"/>
</dbReference>
<dbReference type="CDD" id="cd01949">
    <property type="entry name" value="GGDEF"/>
    <property type="match status" value="1"/>
</dbReference>
<dbReference type="SMART" id="SM00267">
    <property type="entry name" value="GGDEF"/>
    <property type="match status" value="1"/>
</dbReference>
<dbReference type="InterPro" id="IPR035965">
    <property type="entry name" value="PAS-like_dom_sf"/>
</dbReference>
<evidence type="ECO:0008006" key="7">
    <source>
        <dbReference type="Google" id="ProtNLM"/>
    </source>
</evidence>
<accession>A0A073JVA1</accession>
<feature type="transmembrane region" description="Helical" evidence="1">
    <location>
        <begin position="12"/>
        <end position="32"/>
    </location>
</feature>
<gene>
    <name evidence="5" type="ORF">BAMA_02285</name>
</gene>
<dbReference type="GO" id="GO:0016020">
    <property type="term" value="C:membrane"/>
    <property type="evidence" value="ECO:0007669"/>
    <property type="project" value="UniProtKB-UniRule"/>
</dbReference>
<dbReference type="SUPFAM" id="SSF55785">
    <property type="entry name" value="PYP-like sensor domain (PAS domain)"/>
    <property type="match status" value="1"/>
</dbReference>
<dbReference type="EMBL" id="JOTN01000010">
    <property type="protein sequence ID" value="KEK18924.1"/>
    <property type="molecule type" value="Genomic_DNA"/>
</dbReference>
<sequence length="803" mass="90915">MQQLVGFYNYWFVALSVVVAVFASYTALDLAGRVAYVNRKRKKLWWFCGSITMGIGIWSMHFIGMLAFHLPVTVEYDHNLVFLSVVAAWIGAFIALYTVSFKALKNIHFLIGGCSMGLAIGAMHYIGMAAMKFVDITYDPFLFALSIFIAIIASIAALKISFELAKYESSIRLFIYKILSAIAMGIAISGMHYTGMAAAEFCLPVEMMNKSGISNDTIVIMTGVTTIIIQSFLIFGTVTDRRFHFKALESLENEKRYRSLVHHNLDAIFSVSGDGQLLSMNPVGEKMFRCSTSKLKEKKISHFLTKQEKQKVKLYFYQTIEMKRGHNFNTRIRLDDNAVLDVNVTFVPIYIEDRLDCVYGIMRDITEQLENENHIYRLAYYDSLTSLPNRRNVVERIEGALKESGTMCAVYTLNLNRFKVINDALGQKIGDLLLQHIAGKLTMQIGGRGVVGRMSGDTFIILLPNIKCNEEVSGVAEHVMQLFEKPFVIRGNELYCSVRIGIAIAPQDGVDAETLVGHADIAMYAAQESRKSGYRFYSPRIGEWSQNQLIEEQQLRQALEKDEFVLHYQPQVHSKTGKVVGVEALVRWQLPDGTMRSPLKFITLAEETGLIIPLGKLVLQKACQYAKEWHDKGIPIRVSVNLSPRQFQTEDIVETVAALLETYKLPPHLLELEVTESMTMTNVERSKRLLQAFRKLGVTISIDDFGTGHSSLSYLKDYPIHKLKIDRSFIKDIHEDVRTKQITAAIIALGQHIGLEIVAEGVEKEEQLAFLREHNCSYIQGYYFSKPLPPSEFERWLENKIVV</sequence>
<dbReference type="FunFam" id="3.20.20.450:FF:000001">
    <property type="entry name" value="Cyclic di-GMP phosphodiesterase yahA"/>
    <property type="match status" value="1"/>
</dbReference>
<evidence type="ECO:0000259" key="2">
    <source>
        <dbReference type="PROSITE" id="PS50883"/>
    </source>
</evidence>
<dbReference type="InterPro" id="IPR005330">
    <property type="entry name" value="MHYT_dom"/>
</dbReference>
<feature type="transmembrane region" description="Helical" evidence="1">
    <location>
        <begin position="141"/>
        <end position="162"/>
    </location>
</feature>
<dbReference type="Gene3D" id="3.30.70.270">
    <property type="match status" value="1"/>
</dbReference>
<dbReference type="RefSeq" id="WP_034639676.1">
    <property type="nucleotide sequence ID" value="NZ_CBCSJC010000009.1"/>
</dbReference>
<dbReference type="Proteomes" id="UP000027822">
    <property type="component" value="Unassembled WGS sequence"/>
</dbReference>
<dbReference type="NCBIfam" id="TIGR00254">
    <property type="entry name" value="GGDEF"/>
    <property type="match status" value="1"/>
</dbReference>
<proteinExistence type="predicted"/>
<dbReference type="Pfam" id="PF00990">
    <property type="entry name" value="GGDEF"/>
    <property type="match status" value="1"/>
</dbReference>
<evidence type="ECO:0000256" key="1">
    <source>
        <dbReference type="PROSITE-ProRule" id="PRU00244"/>
    </source>
</evidence>
<evidence type="ECO:0000313" key="5">
    <source>
        <dbReference type="EMBL" id="KEK18924.1"/>
    </source>
</evidence>
<dbReference type="PANTHER" id="PTHR44757">
    <property type="entry name" value="DIGUANYLATE CYCLASE DGCP"/>
    <property type="match status" value="1"/>
</dbReference>
<feature type="transmembrane region" description="Helical" evidence="1">
    <location>
        <begin position="80"/>
        <end position="100"/>
    </location>
</feature>
<dbReference type="AlphaFoldDB" id="A0A073JVA1"/>
<dbReference type="eggNOG" id="COG5001">
    <property type="taxonomic scope" value="Bacteria"/>
</dbReference>
<dbReference type="SUPFAM" id="SSF141868">
    <property type="entry name" value="EAL domain-like"/>
    <property type="match status" value="1"/>
</dbReference>
<dbReference type="InterPro" id="IPR029787">
    <property type="entry name" value="Nucleotide_cyclase"/>
</dbReference>
<dbReference type="InterPro" id="IPR052155">
    <property type="entry name" value="Biofilm_reg_signaling"/>
</dbReference>
<protein>
    <recommendedName>
        <fullName evidence="7">Diguanylate cyclase</fullName>
    </recommendedName>
</protein>
<evidence type="ECO:0000259" key="3">
    <source>
        <dbReference type="PROSITE" id="PS50887"/>
    </source>
</evidence>
<dbReference type="InterPro" id="IPR000014">
    <property type="entry name" value="PAS"/>
</dbReference>
<feature type="transmembrane region" description="Helical" evidence="1">
    <location>
        <begin position="44"/>
        <end position="68"/>
    </location>
</feature>
<dbReference type="CDD" id="cd00130">
    <property type="entry name" value="PAS"/>
    <property type="match status" value="1"/>
</dbReference>
<dbReference type="Gene3D" id="3.20.20.450">
    <property type="entry name" value="EAL domain"/>
    <property type="match status" value="1"/>
</dbReference>
<dbReference type="Pfam" id="PF00989">
    <property type="entry name" value="PAS"/>
    <property type="match status" value="1"/>
</dbReference>
<dbReference type="InterPro" id="IPR043128">
    <property type="entry name" value="Rev_trsase/Diguanyl_cyclase"/>
</dbReference>
<dbReference type="PROSITE" id="PS50887">
    <property type="entry name" value="GGDEF"/>
    <property type="match status" value="1"/>
</dbReference>
<dbReference type="Pfam" id="PF03707">
    <property type="entry name" value="MHYT"/>
    <property type="match status" value="3"/>
</dbReference>
<dbReference type="CDD" id="cd01948">
    <property type="entry name" value="EAL"/>
    <property type="match status" value="1"/>
</dbReference>
<keyword evidence="1" id="KW-1133">Transmembrane helix</keyword>
<dbReference type="STRING" id="574376.BAMA_02285"/>
<dbReference type="InterPro" id="IPR001633">
    <property type="entry name" value="EAL_dom"/>
</dbReference>
<feature type="transmembrane region" description="Helical" evidence="1">
    <location>
        <begin position="174"/>
        <end position="198"/>
    </location>
</feature>
<dbReference type="InterPro" id="IPR000160">
    <property type="entry name" value="GGDEF_dom"/>
</dbReference>
<name>A0A073JVA1_9BACI</name>
<evidence type="ECO:0000313" key="6">
    <source>
        <dbReference type="Proteomes" id="UP000027822"/>
    </source>
</evidence>
<feature type="transmembrane region" description="Helical" evidence="1">
    <location>
        <begin position="107"/>
        <end position="126"/>
    </location>
</feature>
<dbReference type="PROSITE" id="PS50924">
    <property type="entry name" value="MHYT"/>
    <property type="match status" value="1"/>
</dbReference>
<feature type="domain" description="EAL" evidence="2">
    <location>
        <begin position="548"/>
        <end position="801"/>
    </location>
</feature>
<organism evidence="5 6">
    <name type="scientific">Bacillus manliponensis</name>
    <dbReference type="NCBI Taxonomy" id="574376"/>
    <lineage>
        <taxon>Bacteria</taxon>
        <taxon>Bacillati</taxon>
        <taxon>Bacillota</taxon>
        <taxon>Bacilli</taxon>
        <taxon>Bacillales</taxon>
        <taxon>Bacillaceae</taxon>
        <taxon>Bacillus</taxon>
        <taxon>Bacillus cereus group</taxon>
    </lineage>
</organism>